<evidence type="ECO:0000256" key="1">
    <source>
        <dbReference type="SAM" id="SignalP"/>
    </source>
</evidence>
<accession>A0ABZ2I5Q1</accession>
<reference evidence="2 3" key="1">
    <citation type="submission" date="2024-02" db="EMBL/GenBank/DDBJ databases">
        <title>Complete genome sequence of Pelagibacterium nitratireducens ZH15.</title>
        <authorList>
            <person name="Zhao L.H."/>
        </authorList>
    </citation>
    <scope>NUCLEOTIDE SEQUENCE [LARGE SCALE GENOMIC DNA]</scope>
    <source>
        <strain evidence="2 3">ZH15</strain>
    </source>
</reference>
<dbReference type="Proteomes" id="UP001369958">
    <property type="component" value="Chromosome"/>
</dbReference>
<keyword evidence="1" id="KW-0732">Signal</keyword>
<gene>
    <name evidence="2" type="ORF">V6617_01310</name>
</gene>
<evidence type="ECO:0000313" key="2">
    <source>
        <dbReference type="EMBL" id="WWT33143.1"/>
    </source>
</evidence>
<name>A0ABZ2I5Q1_9HYPH</name>
<dbReference type="EMBL" id="CP146275">
    <property type="protein sequence ID" value="WWT33143.1"/>
    <property type="molecule type" value="Genomic_DNA"/>
</dbReference>
<feature type="signal peptide" evidence="1">
    <location>
        <begin position="1"/>
        <end position="24"/>
    </location>
</feature>
<sequence length="92" mass="10248">MIRTFGRAGLATAMTLYLSAPVLADDTDLVNREQLAANTLAEQYIDDDFYYEGEPDHSWLRAVFMYTSKVIGRENPDSFEIDAPIGSIGIRG</sequence>
<feature type="chain" id="PRO_5045899316" evidence="1">
    <location>
        <begin position="25"/>
        <end position="92"/>
    </location>
</feature>
<dbReference type="RefSeq" id="WP_338608566.1">
    <property type="nucleotide sequence ID" value="NZ_CP146275.1"/>
</dbReference>
<evidence type="ECO:0000313" key="3">
    <source>
        <dbReference type="Proteomes" id="UP001369958"/>
    </source>
</evidence>
<proteinExistence type="predicted"/>
<keyword evidence="3" id="KW-1185">Reference proteome</keyword>
<protein>
    <submittedName>
        <fullName evidence="2">Uncharacterized protein</fullName>
    </submittedName>
</protein>
<organism evidence="2 3">
    <name type="scientific">Pelagibacterium nitratireducens</name>
    <dbReference type="NCBI Taxonomy" id="1046114"/>
    <lineage>
        <taxon>Bacteria</taxon>
        <taxon>Pseudomonadati</taxon>
        <taxon>Pseudomonadota</taxon>
        <taxon>Alphaproteobacteria</taxon>
        <taxon>Hyphomicrobiales</taxon>
        <taxon>Devosiaceae</taxon>
        <taxon>Pelagibacterium</taxon>
    </lineage>
</organism>